<feature type="transmembrane region" description="Helical" evidence="1">
    <location>
        <begin position="36"/>
        <end position="52"/>
    </location>
</feature>
<evidence type="ECO:0000313" key="2">
    <source>
        <dbReference type="EMBL" id="RIH84947.1"/>
    </source>
</evidence>
<evidence type="ECO:0000256" key="1">
    <source>
        <dbReference type="SAM" id="Phobius"/>
    </source>
</evidence>
<gene>
    <name evidence="2" type="ORF">Mrose_02415</name>
</gene>
<keyword evidence="1" id="KW-1133">Transmembrane helix</keyword>
<name>A0A399EJW9_9DEIN</name>
<keyword evidence="1" id="KW-0472">Membrane</keyword>
<feature type="transmembrane region" description="Helical" evidence="1">
    <location>
        <begin position="59"/>
        <end position="83"/>
    </location>
</feature>
<keyword evidence="1" id="KW-0812">Transmembrane</keyword>
<dbReference type="RefSeq" id="WP_119278620.1">
    <property type="nucleotide sequence ID" value="NZ_QWLA01000049.1"/>
</dbReference>
<organism evidence="2 3">
    <name type="scientific">Calidithermus roseus</name>
    <dbReference type="NCBI Taxonomy" id="1644118"/>
    <lineage>
        <taxon>Bacteria</taxon>
        <taxon>Thermotogati</taxon>
        <taxon>Deinococcota</taxon>
        <taxon>Deinococci</taxon>
        <taxon>Thermales</taxon>
        <taxon>Thermaceae</taxon>
        <taxon>Calidithermus</taxon>
    </lineage>
</organism>
<reference evidence="2 3" key="1">
    <citation type="submission" date="2018-08" db="EMBL/GenBank/DDBJ databases">
        <title>Meiothermus roseus NBRC 110900 genome sequencing project.</title>
        <authorList>
            <person name="Da Costa M.S."/>
            <person name="Albuquerque L."/>
            <person name="Raposo P."/>
            <person name="Froufe H.J.C."/>
            <person name="Barroso C.S."/>
            <person name="Egas C."/>
        </authorList>
    </citation>
    <scope>NUCLEOTIDE SEQUENCE [LARGE SCALE GENOMIC DNA]</scope>
    <source>
        <strain evidence="2 3">NBRC 110900</strain>
    </source>
</reference>
<accession>A0A399EJW9</accession>
<dbReference type="AlphaFoldDB" id="A0A399EJW9"/>
<dbReference type="EMBL" id="QWLA01000049">
    <property type="protein sequence ID" value="RIH84947.1"/>
    <property type="molecule type" value="Genomic_DNA"/>
</dbReference>
<sequence length="149" mass="15740">MDEPATDKDRRLTASCWASAIGLYVVPQWINAQTMPASLALAVLALQLAALLRGRTALLVQLLQIAALIAVTAVAEPVVAFLAGLLQPQGRPLPPGTLPVQPYSVLVGVYLLLVTGLFVWGWLRARSGLSGPLPVLEGWARQVAALVAD</sequence>
<dbReference type="OrthoDB" id="10004409at2"/>
<evidence type="ECO:0000313" key="3">
    <source>
        <dbReference type="Proteomes" id="UP000265341"/>
    </source>
</evidence>
<comment type="caution">
    <text evidence="2">The sequence shown here is derived from an EMBL/GenBank/DDBJ whole genome shotgun (WGS) entry which is preliminary data.</text>
</comment>
<keyword evidence="3" id="KW-1185">Reference proteome</keyword>
<dbReference type="Proteomes" id="UP000265341">
    <property type="component" value="Unassembled WGS sequence"/>
</dbReference>
<feature type="transmembrane region" description="Helical" evidence="1">
    <location>
        <begin position="103"/>
        <end position="123"/>
    </location>
</feature>
<proteinExistence type="predicted"/>
<protein>
    <submittedName>
        <fullName evidence="2">Uncharacterized protein</fullName>
    </submittedName>
</protein>